<dbReference type="PANTHER" id="PTHR43776:SF7">
    <property type="entry name" value="D,D-DIPEPTIDE TRANSPORT ATP-BINDING PROTEIN DDPF-RELATED"/>
    <property type="match status" value="1"/>
</dbReference>
<dbReference type="AlphaFoldDB" id="A0A9X1S880"/>
<protein>
    <submittedName>
        <fullName evidence="6">ATP-binding cassette domain-containing protein</fullName>
    </submittedName>
</protein>
<dbReference type="InterPro" id="IPR027417">
    <property type="entry name" value="P-loop_NTPase"/>
</dbReference>
<feature type="domain" description="ABC transporter" evidence="5">
    <location>
        <begin position="5"/>
        <end position="224"/>
    </location>
</feature>
<evidence type="ECO:0000256" key="3">
    <source>
        <dbReference type="ARBA" id="ARBA00022741"/>
    </source>
</evidence>
<evidence type="ECO:0000256" key="2">
    <source>
        <dbReference type="ARBA" id="ARBA00022448"/>
    </source>
</evidence>
<evidence type="ECO:0000259" key="5">
    <source>
        <dbReference type="PROSITE" id="PS50893"/>
    </source>
</evidence>
<keyword evidence="4 6" id="KW-0067">ATP-binding</keyword>
<organism evidence="6 7">
    <name type="scientific">Arthrobacter gengyunqii</name>
    <dbReference type="NCBI Taxonomy" id="2886940"/>
    <lineage>
        <taxon>Bacteria</taxon>
        <taxon>Bacillati</taxon>
        <taxon>Actinomycetota</taxon>
        <taxon>Actinomycetes</taxon>
        <taxon>Micrococcales</taxon>
        <taxon>Micrococcaceae</taxon>
        <taxon>Arthrobacter</taxon>
    </lineage>
</organism>
<dbReference type="GO" id="GO:0005524">
    <property type="term" value="F:ATP binding"/>
    <property type="evidence" value="ECO:0007669"/>
    <property type="project" value="UniProtKB-KW"/>
</dbReference>
<keyword evidence="3" id="KW-0547">Nucleotide-binding</keyword>
<comment type="caution">
    <text evidence="6">The sequence shown here is derived from an EMBL/GenBank/DDBJ whole genome shotgun (WGS) entry which is preliminary data.</text>
</comment>
<proteinExistence type="inferred from homology"/>
<comment type="similarity">
    <text evidence="1">Belongs to the ABC transporter superfamily.</text>
</comment>
<gene>
    <name evidence="6" type="ORF">LJ751_10095</name>
</gene>
<accession>A0A9X1S880</accession>
<dbReference type="GO" id="GO:0055085">
    <property type="term" value="P:transmembrane transport"/>
    <property type="evidence" value="ECO:0007669"/>
    <property type="project" value="UniProtKB-ARBA"/>
</dbReference>
<evidence type="ECO:0000313" key="6">
    <source>
        <dbReference type="EMBL" id="MCC3269714.1"/>
    </source>
</evidence>
<dbReference type="RefSeq" id="WP_227908087.1">
    <property type="nucleotide sequence ID" value="NZ_CP095461.1"/>
</dbReference>
<evidence type="ECO:0000313" key="7">
    <source>
        <dbReference type="Proteomes" id="UP001139264"/>
    </source>
</evidence>
<name>A0A9X1S880_9MICC</name>
<dbReference type="SMART" id="SM00382">
    <property type="entry name" value="AAA"/>
    <property type="match status" value="1"/>
</dbReference>
<keyword evidence="2" id="KW-0813">Transport</keyword>
<dbReference type="InterPro" id="IPR003593">
    <property type="entry name" value="AAA+_ATPase"/>
</dbReference>
<dbReference type="Gene3D" id="3.40.50.300">
    <property type="entry name" value="P-loop containing nucleotide triphosphate hydrolases"/>
    <property type="match status" value="1"/>
</dbReference>
<dbReference type="InterPro" id="IPR003439">
    <property type="entry name" value="ABC_transporter-like_ATP-bd"/>
</dbReference>
<evidence type="ECO:0000256" key="4">
    <source>
        <dbReference type="ARBA" id="ARBA00022840"/>
    </source>
</evidence>
<dbReference type="GO" id="GO:0016887">
    <property type="term" value="F:ATP hydrolysis activity"/>
    <property type="evidence" value="ECO:0007669"/>
    <property type="project" value="InterPro"/>
</dbReference>
<dbReference type="PANTHER" id="PTHR43776">
    <property type="entry name" value="TRANSPORT ATP-BINDING PROTEIN"/>
    <property type="match status" value="1"/>
</dbReference>
<dbReference type="Proteomes" id="UP001139264">
    <property type="component" value="Unassembled WGS sequence"/>
</dbReference>
<reference evidence="6" key="1">
    <citation type="submission" date="2021-10" db="EMBL/GenBank/DDBJ databases">
        <title>Novel species in genus Arthrobacter.</title>
        <authorList>
            <person name="Liu Y."/>
        </authorList>
    </citation>
    <scope>NUCLEOTIDE SEQUENCE</scope>
    <source>
        <strain evidence="6">Zg-Y809</strain>
    </source>
</reference>
<evidence type="ECO:0000256" key="1">
    <source>
        <dbReference type="ARBA" id="ARBA00005417"/>
    </source>
</evidence>
<dbReference type="EMBL" id="JAJFZP010000007">
    <property type="protein sequence ID" value="MCC3269714.1"/>
    <property type="molecule type" value="Genomic_DNA"/>
</dbReference>
<dbReference type="PROSITE" id="PS50893">
    <property type="entry name" value="ABC_TRANSPORTER_2"/>
    <property type="match status" value="1"/>
</dbReference>
<dbReference type="InterPro" id="IPR050319">
    <property type="entry name" value="ABC_transp_ATP-bind"/>
</dbReference>
<sequence>MSGELTAVNVGFSYGGSTVLQDVSLSIPAGSQIGLTGPSGSGKTTIARVLAGLRPPSTGYVTCNGAAVRMPGDGRIAMLFQSPRRSCSPRMTLRAVIAEGLRGVRSSGRRKDVNAGVQHFAARVQLTADLLDRYPHEVSDGQLQRACLARALAAGPDYLICDEATAMLDAATTAAVVRTIGEEVNGRGLGVLALSHDRELLDAWCGTIRAFEGNMASSAGSARV</sequence>
<dbReference type="Pfam" id="PF00005">
    <property type="entry name" value="ABC_tran"/>
    <property type="match status" value="1"/>
</dbReference>
<dbReference type="SUPFAM" id="SSF52540">
    <property type="entry name" value="P-loop containing nucleoside triphosphate hydrolases"/>
    <property type="match status" value="1"/>
</dbReference>